<evidence type="ECO:0008006" key="3">
    <source>
        <dbReference type="Google" id="ProtNLM"/>
    </source>
</evidence>
<keyword evidence="2" id="KW-1185">Reference proteome</keyword>
<evidence type="ECO:0000313" key="1">
    <source>
        <dbReference type="EMBL" id="SKC83413.1"/>
    </source>
</evidence>
<dbReference type="RefSeq" id="WP_079688971.1">
    <property type="nucleotide sequence ID" value="NZ_FUZU01000003.1"/>
</dbReference>
<dbReference type="EMBL" id="FUZU01000003">
    <property type="protein sequence ID" value="SKC83413.1"/>
    <property type="molecule type" value="Genomic_DNA"/>
</dbReference>
<protein>
    <recommendedName>
        <fullName evidence="3">HMA domain-containing protein</fullName>
    </recommendedName>
</protein>
<dbReference type="AlphaFoldDB" id="A0A1T5M5K7"/>
<gene>
    <name evidence="1" type="ORF">SAMN05660236_4448</name>
</gene>
<dbReference type="STRING" id="688867.SAMN05660236_4448"/>
<dbReference type="Proteomes" id="UP000190961">
    <property type="component" value="Unassembled WGS sequence"/>
</dbReference>
<accession>A0A1T5M5K7</accession>
<reference evidence="1 2" key="1">
    <citation type="submission" date="2017-02" db="EMBL/GenBank/DDBJ databases">
        <authorList>
            <person name="Peterson S.W."/>
        </authorList>
    </citation>
    <scope>NUCLEOTIDE SEQUENCE [LARGE SCALE GENOMIC DNA]</scope>
    <source>
        <strain evidence="1 2">DSM 25262</strain>
    </source>
</reference>
<sequence>MEILLFKTNIDKCKLARLQTILNGVIGIKEWTIDLGDCDKVLRIISVNVSEEYISIILKSEGFECVTMTYEL</sequence>
<organism evidence="1 2">
    <name type="scientific">Ohtaekwangia koreensis</name>
    <dbReference type="NCBI Taxonomy" id="688867"/>
    <lineage>
        <taxon>Bacteria</taxon>
        <taxon>Pseudomonadati</taxon>
        <taxon>Bacteroidota</taxon>
        <taxon>Cytophagia</taxon>
        <taxon>Cytophagales</taxon>
        <taxon>Fulvivirgaceae</taxon>
        <taxon>Ohtaekwangia</taxon>
    </lineage>
</organism>
<proteinExistence type="predicted"/>
<dbReference type="OrthoDB" id="1036397at2"/>
<name>A0A1T5M5K7_9BACT</name>
<evidence type="ECO:0000313" key="2">
    <source>
        <dbReference type="Proteomes" id="UP000190961"/>
    </source>
</evidence>